<dbReference type="InterPro" id="IPR029021">
    <property type="entry name" value="Prot-tyrosine_phosphatase-like"/>
</dbReference>
<comment type="catalytic activity">
    <reaction evidence="8">
        <text>L-seryl-[protein] + ATP = O-phospho-L-seryl-[protein] + ADP + H(+)</text>
        <dbReference type="Rhea" id="RHEA:17989"/>
        <dbReference type="Rhea" id="RHEA-COMP:9863"/>
        <dbReference type="Rhea" id="RHEA-COMP:11604"/>
        <dbReference type="ChEBI" id="CHEBI:15378"/>
        <dbReference type="ChEBI" id="CHEBI:29999"/>
        <dbReference type="ChEBI" id="CHEBI:30616"/>
        <dbReference type="ChEBI" id="CHEBI:83421"/>
        <dbReference type="ChEBI" id="CHEBI:456216"/>
        <dbReference type="EC" id="2.7.11.1"/>
    </reaction>
</comment>
<keyword evidence="5 12" id="KW-0418">Kinase</keyword>
<name>A0A0A1UA85_ENTIV</name>
<dbReference type="SUPFAM" id="SSF52799">
    <property type="entry name" value="(Phosphotyrosine protein) phosphatases II"/>
    <property type="match status" value="1"/>
</dbReference>
<sequence>MSLSKRKSEVPLTKLTAPTTEVKKSYRKSFIMRSKMLFSTTPSPNNTVLLSTKRDRDKDHSSSNASPRLHSKDEKVSSLIIFGKSLSKLTIQEKTFHQVPLVVHNIIVLLYHKLSHRLDFFQEQTVSCYDFKTSEKLGATYLGDVRKMSIDEIISAGTDLETARKLKKFADVEQPEHFFELLDLNQNCRNYELIKVNKIANEYDMGKLPNLNQVCEIKTGFVLLKKYLLELPNPLLNEGICAKLDQTLSLQCKISQEKLQQIVEEEFKLFVGFGETVVCGQTETFKEIVLFLRFVVDTFFLTQNERDEIYICFFNAMMQSELFNSKYIPLVNILFKNNKCSFELTDLYQYEGEKVIQKFQDVLTAPYFVDTVQLENDELLNGCLYITNYRIVFIPDTLPTLVQKRFLRYSGICSICSVYNVTEDVKEGFKNVRILSKDMKVLTFRMKQNNESVEDLVHVEQKLFEPFNETETIPADDIDYLLNEIVVDNDLNRLQITPESTSHFPTFKPNVVVETEEMFAVTVFQTSENCKLLRFPKGESGYAASTPKGFSPQLPADVSGIFMMSPMDSSDVISKDVNSILETLLSVNDETQNRTFAKKVEDFSKIISRALDFLTKCVKEMKMTNAVVVLLPSSFEDRCVSVFSALTQLVVDKYYRTITGFVVLLQKEFIQFKFFANGDSSAAFFIFLVCLQALIHNNESSFEFDDRLIDFMYTSYNAKRFSEFDGNLYNEKSSFFKMLLFNQHEFKSQFFHNKSGNDKIIIPENGFVFFFDNFINFSRKSYFICKTQSQINSINNTKLSHFEENSLFLNLFVETKELDLSNNFFIEFPLHLCKMTQLIKLDLSMNKLINFTNEISRLTNLTHLSLANNQLTYLPSLEKLPLKYLDISSNNFSRYSQFNFGKDIVDFKGWHLPVYPITLSSDMALTSLDFSYSHFDILDIIANPPRNLLELKITHCGLELIPEEITTLSITRLDVSSNKINKMNYSFFSMTSLKEIDLTANPLKLSILFSTMTGLKVITNNTTSMNIAKSALKTRTPRAFNRTVSLNIVEIAADQTTQKWQELEKVLFVGDDFRKEVFQLINRKLQKKGSITTIASSSFYFEPKDKKKKKVLFEEIPTYTIRTKMWEYHHTCFVVCKNEKLGSDLDEILENIGKLNMKKTVYLITGYTVDEDFLKSYNTKYGMKIAPHKYISEKKKCTSLFAKLIKEIDQKAVEVSEPCLRVLKELDMLKTPESCLDVSMLKNLMDTMKIENGEKVVKTLIGLGMILTTKDQRFDTTLDKLDDNDKLLVDFSFFNTVDDLFSCSRSRVGFLTPKVLETIGVKSSSIEFVIELLEQHGVITLTQRKYARSLGLEGRFDEIEKSFNCQSYPTKEARNSNGSGGSLVSKYTEKRCLISPRDRIETPGILMCTFNNYEDNYNFSAWPKGHQKNETEIGRIYCVKYLTSSVSNELISSFMLKYNVLSYWKKGAILILNSKEKDVKDKIYIMVSAEEGRRQVTVRLRYLLSRRTAYFVMKLQVEIGLFIDTVLRYNSTEVEKVLEMCSECLKNGEIFTTTQRQVKEAVEKFQYRVKVGEHKHTINASVCCLDLIIDTFPRIKMMKMKDLTFVNKIASGSNSTIELYEYVNPLEDNFELHNYVVVKTAKCDVKDIGVDEKSKVEDLYTQFVDDFLHEFFFLNFPESSHLAKVMGFSFDPMFITMEYFDGGSLFDMIHEKQAKFDMKTKLMIAKQIAEGMECLHTFRIPLIHRDLKSPNVLIRLDGAGNFKSCAVSDFGQTVAVNSIRNDNEIECPYWLAQEVICGEPFTQKSDVYSYAIVLWELVTEKFPFKQFNFFSVVREKVKTGYRLPIDVESPLNQLITKCWSVDPDERPTFSAIKADVSMLLNNEC</sequence>
<dbReference type="Pfam" id="PF07714">
    <property type="entry name" value="PK_Tyr_Ser-Thr"/>
    <property type="match status" value="1"/>
</dbReference>
<dbReference type="Proteomes" id="UP000014680">
    <property type="component" value="Unassembled WGS sequence"/>
</dbReference>
<feature type="compositionally biased region" description="Basic and acidic residues" evidence="9">
    <location>
        <begin position="52"/>
        <end position="61"/>
    </location>
</feature>
<evidence type="ECO:0000256" key="3">
    <source>
        <dbReference type="ARBA" id="ARBA00022737"/>
    </source>
</evidence>
<keyword evidence="4" id="KW-0547">Nucleotide-binding</keyword>
<dbReference type="GO" id="GO:0106310">
    <property type="term" value="F:protein serine kinase activity"/>
    <property type="evidence" value="ECO:0007669"/>
    <property type="project" value="RHEA"/>
</dbReference>
<reference evidence="12 13" key="1">
    <citation type="submission" date="2012-10" db="EMBL/GenBank/DDBJ databases">
        <authorList>
            <person name="Zafar N."/>
            <person name="Inman J."/>
            <person name="Hall N."/>
            <person name="Lorenzi H."/>
            <person name="Caler E."/>
        </authorList>
    </citation>
    <scope>NUCLEOTIDE SEQUENCE [LARGE SCALE GENOMIC DNA]</scope>
    <source>
        <strain evidence="12 13">IP1</strain>
    </source>
</reference>
<dbReference type="InterPro" id="IPR008271">
    <property type="entry name" value="Ser/Thr_kinase_AS"/>
</dbReference>
<evidence type="ECO:0000256" key="2">
    <source>
        <dbReference type="ARBA" id="ARBA00022679"/>
    </source>
</evidence>
<evidence type="ECO:0000256" key="9">
    <source>
        <dbReference type="SAM" id="MobiDB-lite"/>
    </source>
</evidence>
<evidence type="ECO:0000313" key="13">
    <source>
        <dbReference type="Proteomes" id="UP000014680"/>
    </source>
</evidence>
<keyword evidence="2 12" id="KW-0808">Transferase</keyword>
<dbReference type="PANTHER" id="PTHR44329">
    <property type="entry name" value="SERINE/THREONINE-PROTEIN KINASE TNNI3K-RELATED"/>
    <property type="match status" value="1"/>
</dbReference>
<organism evidence="12 13">
    <name type="scientific">Entamoeba invadens IP1</name>
    <dbReference type="NCBI Taxonomy" id="370355"/>
    <lineage>
        <taxon>Eukaryota</taxon>
        <taxon>Amoebozoa</taxon>
        <taxon>Evosea</taxon>
        <taxon>Archamoebae</taxon>
        <taxon>Mastigamoebida</taxon>
        <taxon>Entamoebidae</taxon>
        <taxon>Entamoeba</taxon>
    </lineage>
</organism>
<evidence type="ECO:0000256" key="8">
    <source>
        <dbReference type="ARBA" id="ARBA00048679"/>
    </source>
</evidence>
<dbReference type="OMA" id="CNINERI"/>
<dbReference type="OrthoDB" id="4062651at2759"/>
<dbReference type="InterPro" id="IPR000719">
    <property type="entry name" value="Prot_kinase_dom"/>
</dbReference>
<dbReference type="PROSITE" id="PS50011">
    <property type="entry name" value="PROTEIN_KINASE_DOM"/>
    <property type="match status" value="1"/>
</dbReference>
<dbReference type="Pfam" id="PF06602">
    <property type="entry name" value="Myotub-related"/>
    <property type="match status" value="1"/>
</dbReference>
<dbReference type="PROSITE" id="PS51339">
    <property type="entry name" value="PPASE_MYOTUBULARIN"/>
    <property type="match status" value="1"/>
</dbReference>
<evidence type="ECO:0000256" key="7">
    <source>
        <dbReference type="ARBA" id="ARBA00047899"/>
    </source>
</evidence>
<dbReference type="RefSeq" id="XP_004256847.1">
    <property type="nucleotide sequence ID" value="XM_004256799.1"/>
</dbReference>
<evidence type="ECO:0000313" key="12">
    <source>
        <dbReference type="EMBL" id="ELP90076.1"/>
    </source>
</evidence>
<dbReference type="InterPro" id="IPR001611">
    <property type="entry name" value="Leu-rich_rpt"/>
</dbReference>
<dbReference type="PANTHER" id="PTHR44329:SF288">
    <property type="entry name" value="MITOGEN-ACTIVATED PROTEIN KINASE KINASE KINASE 20"/>
    <property type="match status" value="1"/>
</dbReference>
<evidence type="ECO:0000256" key="5">
    <source>
        <dbReference type="ARBA" id="ARBA00022777"/>
    </source>
</evidence>
<gene>
    <name evidence="12" type="ORF">EIN_404800</name>
</gene>
<dbReference type="InterPro" id="IPR032675">
    <property type="entry name" value="LRR_dom_sf"/>
</dbReference>
<dbReference type="SUPFAM" id="SSF56112">
    <property type="entry name" value="Protein kinase-like (PK-like)"/>
    <property type="match status" value="1"/>
</dbReference>
<keyword evidence="1" id="KW-0433">Leucine-rich repeat</keyword>
<dbReference type="GeneID" id="14889005"/>
<keyword evidence="3" id="KW-0677">Repeat</keyword>
<dbReference type="Gene3D" id="1.10.510.10">
    <property type="entry name" value="Transferase(Phosphotransferase) domain 1"/>
    <property type="match status" value="1"/>
</dbReference>
<dbReference type="GO" id="GO:0005524">
    <property type="term" value="F:ATP binding"/>
    <property type="evidence" value="ECO:0007669"/>
    <property type="project" value="UniProtKB-KW"/>
</dbReference>
<dbReference type="EC" id="2.7.10.1" evidence="12"/>
<dbReference type="InterPro" id="IPR011993">
    <property type="entry name" value="PH-like_dom_sf"/>
</dbReference>
<dbReference type="InterPro" id="IPR001245">
    <property type="entry name" value="Ser-Thr/Tyr_kinase_cat_dom"/>
</dbReference>
<dbReference type="Gene3D" id="3.80.10.10">
    <property type="entry name" value="Ribonuclease Inhibitor"/>
    <property type="match status" value="2"/>
</dbReference>
<dbReference type="PROSITE" id="PS00108">
    <property type="entry name" value="PROTEIN_KINASE_ST"/>
    <property type="match status" value="1"/>
</dbReference>
<dbReference type="Gene3D" id="2.30.29.30">
    <property type="entry name" value="Pleckstrin-homology domain (PH domain)/Phosphotyrosine-binding domain (PTB)"/>
    <property type="match status" value="1"/>
</dbReference>
<dbReference type="InterPro" id="IPR011009">
    <property type="entry name" value="Kinase-like_dom_sf"/>
</dbReference>
<dbReference type="VEuPathDB" id="AmoebaDB:EIN_404800"/>
<dbReference type="KEGG" id="eiv:EIN_404800"/>
<evidence type="ECO:0000259" key="10">
    <source>
        <dbReference type="PROSITE" id="PS50011"/>
    </source>
</evidence>
<dbReference type="InterPro" id="IPR010569">
    <property type="entry name" value="Myotubularin-like_Pase_dom"/>
</dbReference>
<dbReference type="SUPFAM" id="SSF50729">
    <property type="entry name" value="PH domain-like"/>
    <property type="match status" value="1"/>
</dbReference>
<dbReference type="GO" id="GO:0004714">
    <property type="term" value="F:transmembrane receptor protein tyrosine kinase activity"/>
    <property type="evidence" value="ECO:0007669"/>
    <property type="project" value="UniProtKB-EC"/>
</dbReference>
<evidence type="ECO:0000256" key="1">
    <source>
        <dbReference type="ARBA" id="ARBA00022614"/>
    </source>
</evidence>
<evidence type="ECO:0000256" key="4">
    <source>
        <dbReference type="ARBA" id="ARBA00022741"/>
    </source>
</evidence>
<proteinExistence type="predicted"/>
<dbReference type="PROSITE" id="PS51450">
    <property type="entry name" value="LRR"/>
    <property type="match status" value="1"/>
</dbReference>
<dbReference type="PRINTS" id="PR00109">
    <property type="entry name" value="TYRKINASE"/>
</dbReference>
<accession>A0A0A1UA85</accession>
<feature type="domain" description="Myotubularin phosphatase" evidence="11">
    <location>
        <begin position="441"/>
        <end position="825"/>
    </location>
</feature>
<dbReference type="GO" id="GO:0004674">
    <property type="term" value="F:protein serine/threonine kinase activity"/>
    <property type="evidence" value="ECO:0007669"/>
    <property type="project" value="UniProtKB-EC"/>
</dbReference>
<dbReference type="SUPFAM" id="SSF52058">
    <property type="entry name" value="L domain-like"/>
    <property type="match status" value="1"/>
</dbReference>
<keyword evidence="13" id="KW-1185">Reference proteome</keyword>
<evidence type="ECO:0000259" key="11">
    <source>
        <dbReference type="PROSITE" id="PS51339"/>
    </source>
</evidence>
<feature type="region of interest" description="Disordered" evidence="9">
    <location>
        <begin position="42"/>
        <end position="70"/>
    </location>
</feature>
<dbReference type="EMBL" id="KB206537">
    <property type="protein sequence ID" value="ELP90076.1"/>
    <property type="molecule type" value="Genomic_DNA"/>
</dbReference>
<protein>
    <submittedName>
        <fullName evidence="12">Serine-threonine protein kinase, putative</fullName>
        <ecNumber evidence="12">2.7.10.1</ecNumber>
    </submittedName>
</protein>
<dbReference type="InterPro" id="IPR051681">
    <property type="entry name" value="Ser/Thr_Kinases-Pseudokinases"/>
</dbReference>
<dbReference type="SMART" id="SM00220">
    <property type="entry name" value="S_TKc"/>
    <property type="match status" value="1"/>
</dbReference>
<feature type="domain" description="Protein kinase" evidence="10">
    <location>
        <begin position="1603"/>
        <end position="1880"/>
    </location>
</feature>
<comment type="catalytic activity">
    <reaction evidence="7">
        <text>L-threonyl-[protein] + ATP = O-phospho-L-threonyl-[protein] + ADP + H(+)</text>
        <dbReference type="Rhea" id="RHEA:46608"/>
        <dbReference type="Rhea" id="RHEA-COMP:11060"/>
        <dbReference type="Rhea" id="RHEA-COMP:11605"/>
        <dbReference type="ChEBI" id="CHEBI:15378"/>
        <dbReference type="ChEBI" id="CHEBI:30013"/>
        <dbReference type="ChEBI" id="CHEBI:30616"/>
        <dbReference type="ChEBI" id="CHEBI:61977"/>
        <dbReference type="ChEBI" id="CHEBI:456216"/>
        <dbReference type="EC" id="2.7.11.1"/>
    </reaction>
</comment>
<evidence type="ECO:0000256" key="6">
    <source>
        <dbReference type="ARBA" id="ARBA00022840"/>
    </source>
</evidence>
<keyword evidence="6" id="KW-0067">ATP-binding</keyword>